<reference evidence="3" key="1">
    <citation type="submission" date="2016-11" db="EMBL/GenBank/DDBJ databases">
        <authorList>
            <person name="Varghese N."/>
            <person name="Submissions S."/>
        </authorList>
    </citation>
    <scope>NUCLEOTIDE SEQUENCE [LARGE SCALE GENOMIC DNA]</scope>
    <source>
        <strain evidence="3">DSM 27623</strain>
    </source>
</reference>
<evidence type="ECO:0000256" key="1">
    <source>
        <dbReference type="SAM" id="SignalP"/>
    </source>
</evidence>
<dbReference type="STRING" id="1416779.SAMN05444409_2066"/>
<evidence type="ECO:0000313" key="3">
    <source>
        <dbReference type="Proteomes" id="UP000185207"/>
    </source>
</evidence>
<gene>
    <name evidence="2" type="ORF">SAMN05444409_2066</name>
</gene>
<feature type="chain" id="PRO_5013133906" description="DUF4876 domain-containing protein" evidence="1">
    <location>
        <begin position="22"/>
        <end position="403"/>
    </location>
</feature>
<dbReference type="RefSeq" id="WP_074235168.1">
    <property type="nucleotide sequence ID" value="NZ_FSRK01000001.1"/>
</dbReference>
<name>A0A1N6GUX2_9FLAO</name>
<evidence type="ECO:0000313" key="2">
    <source>
        <dbReference type="EMBL" id="SIO11306.1"/>
    </source>
</evidence>
<organism evidence="2 3">
    <name type="scientific">Epilithonimonas zeae</name>
    <dbReference type="NCBI Taxonomy" id="1416779"/>
    <lineage>
        <taxon>Bacteria</taxon>
        <taxon>Pseudomonadati</taxon>
        <taxon>Bacteroidota</taxon>
        <taxon>Flavobacteriia</taxon>
        <taxon>Flavobacteriales</taxon>
        <taxon>Weeksellaceae</taxon>
        <taxon>Chryseobacterium group</taxon>
        <taxon>Epilithonimonas</taxon>
    </lineage>
</organism>
<protein>
    <recommendedName>
        <fullName evidence="4">DUF4876 domain-containing protein</fullName>
    </recommendedName>
</protein>
<dbReference type="AlphaFoldDB" id="A0A1N6GUX2"/>
<accession>A0A1N6GUX2</accession>
<dbReference type="OrthoDB" id="1409865at2"/>
<keyword evidence="1" id="KW-0732">Signal</keyword>
<keyword evidence="3" id="KW-1185">Reference proteome</keyword>
<dbReference type="PROSITE" id="PS51257">
    <property type="entry name" value="PROKAR_LIPOPROTEIN"/>
    <property type="match status" value="1"/>
</dbReference>
<proteinExistence type="predicted"/>
<evidence type="ECO:0008006" key="4">
    <source>
        <dbReference type="Google" id="ProtNLM"/>
    </source>
</evidence>
<dbReference type="Pfam" id="PF16215">
    <property type="entry name" value="DUF4876"/>
    <property type="match status" value="1"/>
</dbReference>
<dbReference type="Proteomes" id="UP000185207">
    <property type="component" value="Unassembled WGS sequence"/>
</dbReference>
<feature type="signal peptide" evidence="1">
    <location>
        <begin position="1"/>
        <end position="21"/>
    </location>
</feature>
<dbReference type="InterPro" id="IPR032627">
    <property type="entry name" value="DUF4876"/>
</dbReference>
<dbReference type="EMBL" id="FSRK01000001">
    <property type="protein sequence ID" value="SIO11306.1"/>
    <property type="molecule type" value="Genomic_DNA"/>
</dbReference>
<sequence>MKKRFLAIGFMAILASSAVIVSCSKDDDDFGTEVSQKSVLTVTLKGDNIATYKTLDIEILETNTGAITKKTLENVSAYSFELPYGSYKISANGTVITKDNEEVQVGASAEQDINSGVVNLSLPLVIKQFNNDFIIEEVFFAGVKTNEGKNYNNSRYFKITNNTDEVLYADRLMIATSEFFTTVARTVTPYIVDQAFPISAVMIVPGTGKEHPVQPGSFIVIADNAINHTTSNGFDLTKADFEFPSTNPSLGQVDNPSVPNMNIAYTQMTYNMIFLYTTSQQGYALARLPEGQTADTFLAENKYDYSYTNSAGGVTNKSVYKIPNTWIVDALNTSRDDDFLQILTAPSIDAGWTTASPGYNGKTVRRKVLGTMSNGKNLYKDTNNSTADFVRNSEPSLKNGIVK</sequence>